<feature type="compositionally biased region" description="Low complexity" evidence="1">
    <location>
        <begin position="95"/>
        <end position="110"/>
    </location>
</feature>
<organism evidence="2 3">
    <name type="scientific">Halohasta litorea</name>
    <dbReference type="NCBI Taxonomy" id="869891"/>
    <lineage>
        <taxon>Archaea</taxon>
        <taxon>Methanobacteriati</taxon>
        <taxon>Methanobacteriota</taxon>
        <taxon>Stenosarchaea group</taxon>
        <taxon>Halobacteria</taxon>
        <taxon>Halobacteriales</taxon>
        <taxon>Haloferacaceae</taxon>
        <taxon>Halohasta</taxon>
    </lineage>
</organism>
<name>A0ABD6D888_9EURY</name>
<gene>
    <name evidence="2" type="ORF">ACFSBW_10985</name>
</gene>
<feature type="region of interest" description="Disordered" evidence="1">
    <location>
        <begin position="65"/>
        <end position="151"/>
    </location>
</feature>
<dbReference type="Proteomes" id="UP001597052">
    <property type="component" value="Unassembled WGS sequence"/>
</dbReference>
<dbReference type="RefSeq" id="WP_256395234.1">
    <property type="nucleotide sequence ID" value="NZ_JANHDJ010000002.1"/>
</dbReference>
<dbReference type="AlphaFoldDB" id="A0ABD6D888"/>
<protein>
    <submittedName>
        <fullName evidence="2">DUF5810 domain-containing protein</fullName>
    </submittedName>
</protein>
<feature type="compositionally biased region" description="Basic and acidic residues" evidence="1">
    <location>
        <begin position="131"/>
        <end position="151"/>
    </location>
</feature>
<keyword evidence="3" id="KW-1185">Reference proteome</keyword>
<sequence length="151" mass="16059">MGYLCPVCEEPFADEGQCANHLAVTAILHGGPHETWLTEAVADREAVDDTADWESVPREELATIVADRAAETTDHDHPGDHTHPIGDGQPVDGEQPATGGHQAATGGQPAITEMDAETAQLDAEARSILSEARELTRKMQDRGPGDEGKES</sequence>
<dbReference type="Pfam" id="PF19126">
    <property type="entry name" value="DUF5810"/>
    <property type="match status" value="1"/>
</dbReference>
<reference evidence="2 3" key="1">
    <citation type="journal article" date="2019" name="Int. J. Syst. Evol. Microbiol.">
        <title>The Global Catalogue of Microorganisms (GCM) 10K type strain sequencing project: providing services to taxonomists for standard genome sequencing and annotation.</title>
        <authorList>
            <consortium name="The Broad Institute Genomics Platform"/>
            <consortium name="The Broad Institute Genome Sequencing Center for Infectious Disease"/>
            <person name="Wu L."/>
            <person name="Ma J."/>
        </authorList>
    </citation>
    <scope>NUCLEOTIDE SEQUENCE [LARGE SCALE GENOMIC DNA]</scope>
    <source>
        <strain evidence="2 3">CGMCC 1.10593</strain>
    </source>
</reference>
<dbReference type="EMBL" id="JBHUDM010000002">
    <property type="protein sequence ID" value="MFD1642397.1"/>
    <property type="molecule type" value="Genomic_DNA"/>
</dbReference>
<feature type="compositionally biased region" description="Basic and acidic residues" evidence="1">
    <location>
        <begin position="68"/>
        <end position="84"/>
    </location>
</feature>
<evidence type="ECO:0000313" key="3">
    <source>
        <dbReference type="Proteomes" id="UP001597052"/>
    </source>
</evidence>
<evidence type="ECO:0000256" key="1">
    <source>
        <dbReference type="SAM" id="MobiDB-lite"/>
    </source>
</evidence>
<accession>A0ABD6D888</accession>
<proteinExistence type="predicted"/>
<evidence type="ECO:0000313" key="2">
    <source>
        <dbReference type="EMBL" id="MFD1642397.1"/>
    </source>
</evidence>
<comment type="caution">
    <text evidence="2">The sequence shown here is derived from an EMBL/GenBank/DDBJ whole genome shotgun (WGS) entry which is preliminary data.</text>
</comment>
<dbReference type="InterPro" id="IPR043833">
    <property type="entry name" value="DUF5810"/>
</dbReference>